<evidence type="ECO:0000313" key="18">
    <source>
        <dbReference type="Proteomes" id="UP000828390"/>
    </source>
</evidence>
<evidence type="ECO:0000256" key="15">
    <source>
        <dbReference type="PROSITE-ProRule" id="PRU00958"/>
    </source>
</evidence>
<dbReference type="PANTHER" id="PTHR10631">
    <property type="entry name" value="N 2 ,N 2 -DIMETHYLGUANOSINE TRNA METHYLTRANSFERASE"/>
    <property type="match status" value="1"/>
</dbReference>
<keyword evidence="18" id="KW-1185">Reference proteome</keyword>
<keyword evidence="10" id="KW-0863">Zinc-finger</keyword>
<evidence type="ECO:0000256" key="16">
    <source>
        <dbReference type="SAM" id="MobiDB-lite"/>
    </source>
</evidence>
<comment type="similarity">
    <text evidence="15">Belongs to the class I-like SAM-binding methyltransferase superfamily. Trm1 family.</text>
</comment>
<evidence type="ECO:0000256" key="6">
    <source>
        <dbReference type="ARBA" id="ARBA00022679"/>
    </source>
</evidence>
<dbReference type="Gene3D" id="3.40.50.150">
    <property type="entry name" value="Vaccinia Virus protein VP39"/>
    <property type="match status" value="1"/>
</dbReference>
<evidence type="ECO:0000256" key="2">
    <source>
        <dbReference type="ARBA" id="ARBA00022499"/>
    </source>
</evidence>
<keyword evidence="12" id="KW-0832">Ubl conjugation</keyword>
<evidence type="ECO:0000256" key="14">
    <source>
        <dbReference type="ARBA" id="ARBA00023242"/>
    </source>
</evidence>
<keyword evidence="3" id="KW-0597">Phosphoprotein</keyword>
<keyword evidence="5 15" id="KW-0489">Methyltransferase</keyword>
<name>A0A9D4MZ91_DREPO</name>
<dbReference type="GO" id="GO:0002940">
    <property type="term" value="P:tRNA N2-guanine methylation"/>
    <property type="evidence" value="ECO:0007669"/>
    <property type="project" value="TreeGrafter"/>
</dbReference>
<dbReference type="PROSITE" id="PS51626">
    <property type="entry name" value="SAM_MT_TRM1"/>
    <property type="match status" value="1"/>
</dbReference>
<evidence type="ECO:0000256" key="8">
    <source>
        <dbReference type="ARBA" id="ARBA00022694"/>
    </source>
</evidence>
<evidence type="ECO:0000256" key="12">
    <source>
        <dbReference type="ARBA" id="ARBA00022843"/>
    </source>
</evidence>
<dbReference type="EMBL" id="JAIWYP010000001">
    <property type="protein sequence ID" value="KAH3886717.1"/>
    <property type="molecule type" value="Genomic_DNA"/>
</dbReference>
<dbReference type="GO" id="GO:0005730">
    <property type="term" value="C:nucleolus"/>
    <property type="evidence" value="ECO:0007669"/>
    <property type="project" value="UniProtKB-SubCell"/>
</dbReference>
<evidence type="ECO:0000256" key="4">
    <source>
        <dbReference type="ARBA" id="ARBA00022555"/>
    </source>
</evidence>
<sequence length="556" mass="62251">MDKALKNTHLDEKSDSVPITEHTKISFIRDAVGAALTVELSAVEDKQLLCLDAHASQGLCGLQWKQKNGCSVHCILADQYDAQSIRHRAEASGMHVSDWSLDTCHVTGQLPIRVQEKSELHLCTFSLQTVLHEEPFGFVFLHPKQNLSQYTDALFTSIRHNALICIQHHDMASQCIRSPHLIERQFQAYVLKTEYCREMAMRILIGDLARCASRHQRGIKVMFVVDIKDHMLAVVRVTKNNQSALSGLRECRHVIHCLICEERSALPYVHTPIESPYSMLPCDCNSTNPGKTAVLLGPMWMGELVDIPYTRKIIKTLEDDLTSHQKPLNSGLLELLRTLVIEGICPGPEELSKVEKTELICGNPTEDGDSELKNGTVPCDQSAETVAIGLVSPSNNRSSIHGQSCETVSNNTINSDIQTGVDCKIPDYDVLNPDAGTSNSCDKDGNRVQRKRDEEHAENYSLNEAGSSEKKSKLEGGGNVTDTADKDLVEYKPMPLFYYGIHNKRLPKFPKLHRFVECMQRSGYRASRTHFDSTAIRTDANLRQLTEVIQKYNQTN</sequence>
<evidence type="ECO:0000256" key="5">
    <source>
        <dbReference type="ARBA" id="ARBA00022603"/>
    </source>
</evidence>
<keyword evidence="4 15" id="KW-0820">tRNA-binding</keyword>
<reference evidence="17" key="1">
    <citation type="journal article" date="2019" name="bioRxiv">
        <title>The Genome of the Zebra Mussel, Dreissena polymorpha: A Resource for Invasive Species Research.</title>
        <authorList>
            <person name="McCartney M.A."/>
            <person name="Auch B."/>
            <person name="Kono T."/>
            <person name="Mallez S."/>
            <person name="Zhang Y."/>
            <person name="Obille A."/>
            <person name="Becker A."/>
            <person name="Abrahante J.E."/>
            <person name="Garbe J."/>
            <person name="Badalamenti J.P."/>
            <person name="Herman A."/>
            <person name="Mangelson H."/>
            <person name="Liachko I."/>
            <person name="Sullivan S."/>
            <person name="Sone E.D."/>
            <person name="Koren S."/>
            <person name="Silverstein K.A.T."/>
            <person name="Beckman K.B."/>
            <person name="Gohl D.M."/>
        </authorList>
    </citation>
    <scope>NUCLEOTIDE SEQUENCE</scope>
    <source>
        <strain evidence="17">Duluth1</strain>
        <tissue evidence="17">Whole animal</tissue>
    </source>
</reference>
<evidence type="ECO:0000256" key="9">
    <source>
        <dbReference type="ARBA" id="ARBA00022723"/>
    </source>
</evidence>
<reference evidence="17" key="2">
    <citation type="submission" date="2020-11" db="EMBL/GenBank/DDBJ databases">
        <authorList>
            <person name="McCartney M.A."/>
            <person name="Auch B."/>
            <person name="Kono T."/>
            <person name="Mallez S."/>
            <person name="Becker A."/>
            <person name="Gohl D.M."/>
            <person name="Silverstein K.A.T."/>
            <person name="Koren S."/>
            <person name="Bechman K.B."/>
            <person name="Herman A."/>
            <person name="Abrahante J.E."/>
            <person name="Garbe J."/>
        </authorList>
    </citation>
    <scope>NUCLEOTIDE SEQUENCE</scope>
    <source>
        <strain evidence="17">Duluth1</strain>
        <tissue evidence="17">Whole animal</tissue>
    </source>
</reference>
<keyword evidence="7 15" id="KW-0949">S-adenosyl-L-methionine</keyword>
<dbReference type="AlphaFoldDB" id="A0A9D4MZ91"/>
<dbReference type="Gene3D" id="3.30.56.70">
    <property type="entry name" value="N2,N2-dimethylguanosine tRNA methyltransferase, C-terminal domain"/>
    <property type="match status" value="1"/>
</dbReference>
<dbReference type="GO" id="GO:0000049">
    <property type="term" value="F:tRNA binding"/>
    <property type="evidence" value="ECO:0007669"/>
    <property type="project" value="UniProtKB-UniRule"/>
</dbReference>
<keyword evidence="6 15" id="KW-0808">Transferase</keyword>
<comment type="caution">
    <text evidence="17">The sequence shown here is derived from an EMBL/GenBank/DDBJ whole genome shotgun (WGS) entry which is preliminary data.</text>
</comment>
<evidence type="ECO:0000256" key="1">
    <source>
        <dbReference type="ARBA" id="ARBA00004604"/>
    </source>
</evidence>
<keyword evidence="11" id="KW-0862">Zinc</keyword>
<dbReference type="GO" id="GO:0160104">
    <property type="term" value="F:tRNA (guanine(26)-N2)-dimethyltransferase activity"/>
    <property type="evidence" value="ECO:0007669"/>
    <property type="project" value="UniProtKB-UniRule"/>
</dbReference>
<evidence type="ECO:0000256" key="7">
    <source>
        <dbReference type="ARBA" id="ARBA00022691"/>
    </source>
</evidence>
<dbReference type="GO" id="GO:0008270">
    <property type="term" value="F:zinc ion binding"/>
    <property type="evidence" value="ECO:0007669"/>
    <property type="project" value="UniProtKB-KW"/>
</dbReference>
<dbReference type="InterPro" id="IPR002905">
    <property type="entry name" value="Trm1"/>
</dbReference>
<evidence type="ECO:0000256" key="11">
    <source>
        <dbReference type="ARBA" id="ARBA00022833"/>
    </source>
</evidence>
<keyword evidence="2" id="KW-1017">Isopeptide bond</keyword>
<keyword evidence="9" id="KW-0479">Metal-binding</keyword>
<dbReference type="InterPro" id="IPR042296">
    <property type="entry name" value="tRNA_met_Trm1_C"/>
</dbReference>
<dbReference type="Pfam" id="PF02005">
    <property type="entry name" value="TRM"/>
    <property type="match status" value="1"/>
</dbReference>
<dbReference type="EC" id="2.1.1.216" evidence="15"/>
<feature type="region of interest" description="Disordered" evidence="16">
    <location>
        <begin position="434"/>
        <end position="483"/>
    </location>
</feature>
<dbReference type="PANTHER" id="PTHR10631:SF1">
    <property type="entry name" value="TRMT1-LIKE PROTEIN"/>
    <property type="match status" value="1"/>
</dbReference>
<proteinExistence type="inferred from homology"/>
<keyword evidence="14" id="KW-0539">Nucleus</keyword>
<dbReference type="Proteomes" id="UP000828390">
    <property type="component" value="Unassembled WGS sequence"/>
</dbReference>
<gene>
    <name evidence="17" type="ORF">DPMN_010730</name>
</gene>
<dbReference type="SUPFAM" id="SSF53335">
    <property type="entry name" value="S-adenosyl-L-methionine-dependent methyltransferases"/>
    <property type="match status" value="2"/>
</dbReference>
<evidence type="ECO:0000313" key="17">
    <source>
        <dbReference type="EMBL" id="KAH3886717.1"/>
    </source>
</evidence>
<evidence type="ECO:0000256" key="3">
    <source>
        <dbReference type="ARBA" id="ARBA00022553"/>
    </source>
</evidence>
<organism evidence="17 18">
    <name type="scientific">Dreissena polymorpha</name>
    <name type="common">Zebra mussel</name>
    <name type="synonym">Mytilus polymorpha</name>
    <dbReference type="NCBI Taxonomy" id="45954"/>
    <lineage>
        <taxon>Eukaryota</taxon>
        <taxon>Metazoa</taxon>
        <taxon>Spiralia</taxon>
        <taxon>Lophotrochozoa</taxon>
        <taxon>Mollusca</taxon>
        <taxon>Bivalvia</taxon>
        <taxon>Autobranchia</taxon>
        <taxon>Heteroconchia</taxon>
        <taxon>Euheterodonta</taxon>
        <taxon>Imparidentia</taxon>
        <taxon>Neoheterodontei</taxon>
        <taxon>Myida</taxon>
        <taxon>Dreissenoidea</taxon>
        <taxon>Dreissenidae</taxon>
        <taxon>Dreissena</taxon>
    </lineage>
</organism>
<feature type="compositionally biased region" description="Basic and acidic residues" evidence="16">
    <location>
        <begin position="441"/>
        <end position="458"/>
    </location>
</feature>
<comment type="catalytic activity">
    <reaction evidence="15">
        <text>guanosine(26) in tRNA + 2 S-adenosyl-L-methionine = N(2)-dimethylguanosine(26) in tRNA + 2 S-adenosyl-L-homocysteine + 2 H(+)</text>
        <dbReference type="Rhea" id="RHEA:43140"/>
        <dbReference type="Rhea" id="RHEA-COMP:10359"/>
        <dbReference type="Rhea" id="RHEA-COMP:10360"/>
        <dbReference type="ChEBI" id="CHEBI:15378"/>
        <dbReference type="ChEBI" id="CHEBI:57856"/>
        <dbReference type="ChEBI" id="CHEBI:59789"/>
        <dbReference type="ChEBI" id="CHEBI:74269"/>
        <dbReference type="ChEBI" id="CHEBI:74513"/>
        <dbReference type="EC" id="2.1.1.216"/>
    </reaction>
</comment>
<evidence type="ECO:0000256" key="13">
    <source>
        <dbReference type="ARBA" id="ARBA00022884"/>
    </source>
</evidence>
<protein>
    <recommendedName>
        <fullName evidence="15">tRNA (guanine(26)-N(2))-dimethyltransferase</fullName>
        <ecNumber evidence="15">2.1.1.216</ecNumber>
    </recommendedName>
</protein>
<evidence type="ECO:0000256" key="10">
    <source>
        <dbReference type="ARBA" id="ARBA00022771"/>
    </source>
</evidence>
<keyword evidence="13 15" id="KW-0694">RNA-binding</keyword>
<keyword evidence="8 15" id="KW-0819">tRNA processing</keyword>
<dbReference type="InterPro" id="IPR029063">
    <property type="entry name" value="SAM-dependent_MTases_sf"/>
</dbReference>
<accession>A0A9D4MZ91</accession>
<comment type="subcellular location">
    <subcellularLocation>
        <location evidence="1">Nucleus</location>
        <location evidence="1">Nucleolus</location>
    </subcellularLocation>
</comment>